<evidence type="ECO:0000313" key="3">
    <source>
        <dbReference type="Proteomes" id="UP000014480"/>
    </source>
</evidence>
<comment type="caution">
    <text evidence="2">The sequence shown here is derived from an EMBL/GenBank/DDBJ whole genome shotgun (WGS) entry which is preliminary data.</text>
</comment>
<evidence type="ECO:0000313" key="2">
    <source>
        <dbReference type="EMBL" id="TDZ24980.1"/>
    </source>
</evidence>
<name>A0A484G538_COLOR</name>
<dbReference type="Proteomes" id="UP000014480">
    <property type="component" value="Unassembled WGS sequence"/>
</dbReference>
<keyword evidence="3" id="KW-1185">Reference proteome</keyword>
<accession>A0A484G538</accession>
<keyword evidence="1" id="KW-0732">Signal</keyword>
<reference evidence="3" key="2">
    <citation type="journal article" date="2019" name="Mol. Plant Microbe Interact.">
        <title>Genome sequence resources for four phytopathogenic fungi from the Colletotrichum orbiculare species complex.</title>
        <authorList>
            <person name="Gan P."/>
            <person name="Tsushima A."/>
            <person name="Narusaka M."/>
            <person name="Narusaka Y."/>
            <person name="Takano Y."/>
            <person name="Kubo Y."/>
            <person name="Shirasu K."/>
        </authorList>
    </citation>
    <scope>GENOME REANNOTATION</scope>
    <source>
        <strain evidence="3">104-T / ATCC 96160 / CBS 514.97 / LARS 414 / MAFF 240422</strain>
    </source>
</reference>
<reference evidence="3" key="1">
    <citation type="journal article" date="2013" name="New Phytol.">
        <title>Comparative genomic and transcriptomic analyses reveal the hemibiotrophic stage shift of Colletotrichum fungi.</title>
        <authorList>
            <person name="Gan P."/>
            <person name="Ikeda K."/>
            <person name="Irieda H."/>
            <person name="Narusaka M."/>
            <person name="O'Connell R.J."/>
            <person name="Narusaka Y."/>
            <person name="Takano Y."/>
            <person name="Kubo Y."/>
            <person name="Shirasu K."/>
        </authorList>
    </citation>
    <scope>NUCLEOTIDE SEQUENCE [LARGE SCALE GENOMIC DNA]</scope>
    <source>
        <strain evidence="3">104-T / ATCC 96160 / CBS 514.97 / LARS 414 / MAFF 240422</strain>
    </source>
</reference>
<gene>
    <name evidence="2" type="ORF">Cob_v002155</name>
</gene>
<feature type="chain" id="PRO_5019838613" evidence="1">
    <location>
        <begin position="29"/>
        <end position="246"/>
    </location>
</feature>
<sequence length="246" mass="27540">MRSIFPRSWMASFSGLLVLLTIVTSVLAQDLGILLDQSAYDGAERRVIYSSKLTFTRDVASLFTTKQLYALTSLAFTQMESKHRAQGIEQRLQPNMMVAMALGHDVYLSSSLKGGRFMYNDWGADSKPQIRLALDRCQARLQASRNAPYYMDDDVSVEARKWPPPTRVVAFGRGNVPNEAPTPQNVCGKSESLDSEGFITWGCYHLMADEGIDAPQRPGKYPKLSLPDPFPEFTKKQISIIPRARP</sequence>
<evidence type="ECO:0000256" key="1">
    <source>
        <dbReference type="SAM" id="SignalP"/>
    </source>
</evidence>
<protein>
    <submittedName>
        <fullName evidence="2">Uncharacterized protein</fullName>
    </submittedName>
</protein>
<dbReference type="AlphaFoldDB" id="A0A484G538"/>
<organism evidence="2 3">
    <name type="scientific">Colletotrichum orbiculare (strain 104-T / ATCC 96160 / CBS 514.97 / LARS 414 / MAFF 240422)</name>
    <name type="common">Cucumber anthracnose fungus</name>
    <name type="synonym">Colletotrichum lagenarium</name>
    <dbReference type="NCBI Taxonomy" id="1213857"/>
    <lineage>
        <taxon>Eukaryota</taxon>
        <taxon>Fungi</taxon>
        <taxon>Dikarya</taxon>
        <taxon>Ascomycota</taxon>
        <taxon>Pezizomycotina</taxon>
        <taxon>Sordariomycetes</taxon>
        <taxon>Hypocreomycetidae</taxon>
        <taxon>Glomerellales</taxon>
        <taxon>Glomerellaceae</taxon>
        <taxon>Colletotrichum</taxon>
        <taxon>Colletotrichum orbiculare species complex</taxon>
    </lineage>
</organism>
<proteinExistence type="predicted"/>
<dbReference type="EMBL" id="AMCV02000003">
    <property type="protein sequence ID" value="TDZ24980.1"/>
    <property type="molecule type" value="Genomic_DNA"/>
</dbReference>
<feature type="signal peptide" evidence="1">
    <location>
        <begin position="1"/>
        <end position="28"/>
    </location>
</feature>
<dbReference type="OrthoDB" id="3780330at2759"/>